<dbReference type="PIRSF" id="PIRSF000463">
    <property type="entry name" value="GlgB"/>
    <property type="match status" value="1"/>
</dbReference>
<dbReference type="CDD" id="cd02855">
    <property type="entry name" value="E_set_GBE_prok_N"/>
    <property type="match status" value="1"/>
</dbReference>
<evidence type="ECO:0000256" key="5">
    <source>
        <dbReference type="ARBA" id="ARBA00022600"/>
    </source>
</evidence>
<evidence type="ECO:0000256" key="3">
    <source>
        <dbReference type="ARBA" id="ARBA00004964"/>
    </source>
</evidence>
<evidence type="ECO:0000313" key="14">
    <source>
        <dbReference type="Proteomes" id="UP000464262"/>
    </source>
</evidence>
<dbReference type="InterPro" id="IPR013783">
    <property type="entry name" value="Ig-like_fold"/>
</dbReference>
<dbReference type="PANTHER" id="PTHR43651">
    <property type="entry name" value="1,4-ALPHA-GLUCAN-BRANCHING ENZYME"/>
    <property type="match status" value="1"/>
</dbReference>
<dbReference type="Pfam" id="PF02806">
    <property type="entry name" value="Alpha-amylase_C"/>
    <property type="match status" value="1"/>
</dbReference>
<feature type="active site" description="Nucleophile" evidence="10 11">
    <location>
        <position position="407"/>
    </location>
</feature>
<dbReference type="InterPro" id="IPR013780">
    <property type="entry name" value="Glyco_hydro_b"/>
</dbReference>
<dbReference type="UniPathway" id="UPA00164"/>
<dbReference type="Pfam" id="PF00128">
    <property type="entry name" value="Alpha-amylase"/>
    <property type="match status" value="1"/>
</dbReference>
<dbReference type="GO" id="GO:0005829">
    <property type="term" value="C:cytosol"/>
    <property type="evidence" value="ECO:0007669"/>
    <property type="project" value="TreeGrafter"/>
</dbReference>
<dbReference type="SUPFAM" id="SSF81296">
    <property type="entry name" value="E set domains"/>
    <property type="match status" value="2"/>
</dbReference>
<dbReference type="InterPro" id="IPR037439">
    <property type="entry name" value="Branching_enzy"/>
</dbReference>
<feature type="active site" description="Proton donor" evidence="10 11">
    <location>
        <position position="460"/>
    </location>
</feature>
<evidence type="ECO:0000256" key="11">
    <source>
        <dbReference type="PIRSR" id="PIRSR000463-1"/>
    </source>
</evidence>
<dbReference type="SUPFAM" id="SSF51011">
    <property type="entry name" value="Glycosyl hydrolase domain"/>
    <property type="match status" value="1"/>
</dbReference>
<dbReference type="NCBIfam" id="NF008967">
    <property type="entry name" value="PRK12313.1"/>
    <property type="match status" value="1"/>
</dbReference>
<evidence type="ECO:0000313" key="13">
    <source>
        <dbReference type="EMBL" id="QIA65922.1"/>
    </source>
</evidence>
<dbReference type="FunFam" id="3.20.20.80:FF:000003">
    <property type="entry name" value="1,4-alpha-glucan branching enzyme GlgB"/>
    <property type="match status" value="1"/>
</dbReference>
<dbReference type="GO" id="GO:0043169">
    <property type="term" value="F:cation binding"/>
    <property type="evidence" value="ECO:0007669"/>
    <property type="project" value="InterPro"/>
</dbReference>
<dbReference type="InterPro" id="IPR054169">
    <property type="entry name" value="GlgB_N"/>
</dbReference>
<dbReference type="InterPro" id="IPR004193">
    <property type="entry name" value="Glyco_hydro_13_N"/>
</dbReference>
<comment type="subunit">
    <text evidence="10">Monomer.</text>
</comment>
<evidence type="ECO:0000256" key="7">
    <source>
        <dbReference type="ARBA" id="ARBA00022679"/>
    </source>
</evidence>
<keyword evidence="7 10" id="KW-0808">Transferase</keyword>
<dbReference type="SMART" id="SM00642">
    <property type="entry name" value="Aamy"/>
    <property type="match status" value="1"/>
</dbReference>
<dbReference type="KEGG" id="vas:GT360_20695"/>
<evidence type="ECO:0000256" key="1">
    <source>
        <dbReference type="ARBA" id="ARBA00000826"/>
    </source>
</evidence>
<dbReference type="Gene3D" id="3.20.20.80">
    <property type="entry name" value="Glycosidases"/>
    <property type="match status" value="1"/>
</dbReference>
<dbReference type="SUPFAM" id="SSF51445">
    <property type="entry name" value="(Trans)glycosidases"/>
    <property type="match status" value="1"/>
</dbReference>
<dbReference type="InterPro" id="IPR006407">
    <property type="entry name" value="GlgB"/>
</dbReference>
<dbReference type="InterPro" id="IPR017853">
    <property type="entry name" value="GH"/>
</dbReference>
<dbReference type="Proteomes" id="UP000464262">
    <property type="component" value="Chromosome 2"/>
</dbReference>
<dbReference type="Pfam" id="PF02922">
    <property type="entry name" value="CBM_48"/>
    <property type="match status" value="1"/>
</dbReference>
<proteinExistence type="inferred from homology"/>
<dbReference type="AlphaFoldDB" id="A0A7Z2T7X8"/>
<keyword evidence="5 10" id="KW-0321">Glycogen metabolism</keyword>
<dbReference type="Gene3D" id="2.60.40.10">
    <property type="entry name" value="Immunoglobulins"/>
    <property type="match status" value="2"/>
</dbReference>
<keyword evidence="8 10" id="KW-0320">Glycogen biosynthesis</keyword>
<evidence type="ECO:0000256" key="8">
    <source>
        <dbReference type="ARBA" id="ARBA00023056"/>
    </source>
</evidence>
<accession>A0A7Z2T7X8</accession>
<evidence type="ECO:0000256" key="4">
    <source>
        <dbReference type="ARBA" id="ARBA00009000"/>
    </source>
</evidence>
<keyword evidence="6 10" id="KW-0328">Glycosyltransferase</keyword>
<comment type="pathway">
    <text evidence="3 10">Glycan biosynthesis; glycogen biosynthesis.</text>
</comment>
<keyword evidence="9 10" id="KW-0119">Carbohydrate metabolism</keyword>
<evidence type="ECO:0000256" key="2">
    <source>
        <dbReference type="ARBA" id="ARBA00002953"/>
    </source>
</evidence>
<comment type="catalytic activity">
    <reaction evidence="1 10">
        <text>Transfers a segment of a (1-&gt;4)-alpha-D-glucan chain to a primary hydroxy group in a similar glucan chain.</text>
        <dbReference type="EC" id="2.4.1.18"/>
    </reaction>
</comment>
<evidence type="ECO:0000259" key="12">
    <source>
        <dbReference type="SMART" id="SM00642"/>
    </source>
</evidence>
<dbReference type="InterPro" id="IPR006047">
    <property type="entry name" value="GH13_cat_dom"/>
</dbReference>
<dbReference type="InterPro" id="IPR006048">
    <property type="entry name" value="A-amylase/branching_C"/>
</dbReference>
<dbReference type="PANTHER" id="PTHR43651:SF3">
    <property type="entry name" value="1,4-ALPHA-GLUCAN-BRANCHING ENZYME"/>
    <property type="match status" value="1"/>
</dbReference>
<evidence type="ECO:0000256" key="6">
    <source>
        <dbReference type="ARBA" id="ARBA00022676"/>
    </source>
</evidence>
<evidence type="ECO:0000256" key="10">
    <source>
        <dbReference type="HAMAP-Rule" id="MF_00685"/>
    </source>
</evidence>
<dbReference type="CDD" id="cd11322">
    <property type="entry name" value="AmyAc_Glg_BE"/>
    <property type="match status" value="1"/>
</dbReference>
<dbReference type="Pfam" id="PF22019">
    <property type="entry name" value="GlgB_N"/>
    <property type="match status" value="1"/>
</dbReference>
<sequence length="728" mass="83555">MKSEGLKDIALAYSQLEDASYADPFAFIGPFLSAEEGSLRVWMPGAKSVEVILDDGSRLPMVREEASGFILQQPFDLHLHHYQLAVDWDGNEQVLDDPYQYHSLYAEFEELHTPKSMYHHLGAQFITLERGGEQISGTRFLVYAPHASACSVVGNFNQWDGRRNPMQRLDYGIWGIFIPDLPEGSQYKFEMKGPDGKGLPHKADPWGFHSEQYPSFASLTYDHNRYQWQDSDWQSRPITEKRKEALSFYELHAGSWRRDENGDFLNYRDLADQLVPYLVDLGYTHVELMPVSEHPFYGSWGYQPVGMFAPTSRFGSPDDFKYFVDECHKAGLGVVLDWVPAHFPSDDHGLANFDGTPLFHDPDPRRGWHQDWNSYIYDLGREHVRRFLVSNALYWFEQFHIDGIRVDAVASMLYLDYSRSHDQWIPNIDGGRENYDAIATLKWMNEEVYKHFPNAMTIAEESTAFPGVSAPTFAGGLGFGFKWNMGWMHDSLSYIKEDPVHRKYHHNTLTFPLVYAHSENYVLSLSHDEVVYGKGSIIDKMPGDEWQQTANCRAYYGYMYGQPGKKLNFMGAELGQTAEWNHDDQLQWFLLEFARHKGIQDLTRDLNLLYRSEKALHELDADPKGFEWRLQDEADLSVIAHERISENGERVLVISNFTPVPHATFRLGMPVEGTYELVLNTDDTKYDGSGFDVVASAEIEPVKSQGLSQSIEIALPPLSTLFYKLKTK</sequence>
<dbReference type="InterPro" id="IPR044143">
    <property type="entry name" value="GlgB_N_E_set_prok"/>
</dbReference>
<dbReference type="RefSeq" id="WP_164650818.1">
    <property type="nucleotide sequence ID" value="NZ_CP047476.1"/>
</dbReference>
<evidence type="ECO:0000256" key="9">
    <source>
        <dbReference type="ARBA" id="ARBA00023277"/>
    </source>
</evidence>
<name>A0A7Z2T7X8_9VIBR</name>
<gene>
    <name evidence="10 13" type="primary">glgB</name>
    <name evidence="13" type="ORF">GT360_20695</name>
</gene>
<dbReference type="GO" id="GO:0003844">
    <property type="term" value="F:1,4-alpha-glucan branching enzyme activity"/>
    <property type="evidence" value="ECO:0007669"/>
    <property type="project" value="UniProtKB-UniRule"/>
</dbReference>
<dbReference type="HAMAP" id="MF_00685">
    <property type="entry name" value="GlgB"/>
    <property type="match status" value="1"/>
</dbReference>
<organism evidence="13 14">
    <name type="scientific">Vibrio astriarenae</name>
    <dbReference type="NCBI Taxonomy" id="1481923"/>
    <lineage>
        <taxon>Bacteria</taxon>
        <taxon>Pseudomonadati</taxon>
        <taxon>Pseudomonadota</taxon>
        <taxon>Gammaproteobacteria</taxon>
        <taxon>Vibrionales</taxon>
        <taxon>Vibrionaceae</taxon>
        <taxon>Vibrio</taxon>
    </lineage>
</organism>
<dbReference type="Gene3D" id="2.60.40.1180">
    <property type="entry name" value="Golgi alpha-mannosidase II"/>
    <property type="match status" value="1"/>
</dbReference>
<reference evidence="13 14" key="1">
    <citation type="submission" date="2020-01" db="EMBL/GenBank/DDBJ databases">
        <title>Whole genome and functional gene identification of agarase of Vibrio HN897.</title>
        <authorList>
            <person name="Liu Y."/>
            <person name="Zhao Z."/>
        </authorList>
    </citation>
    <scope>NUCLEOTIDE SEQUENCE [LARGE SCALE GENOMIC DNA]</scope>
    <source>
        <strain evidence="13 14">HN897</strain>
    </source>
</reference>
<dbReference type="EC" id="2.4.1.18" evidence="10"/>
<keyword evidence="14" id="KW-1185">Reference proteome</keyword>
<dbReference type="NCBIfam" id="TIGR01515">
    <property type="entry name" value="branching_enzym"/>
    <property type="match status" value="1"/>
</dbReference>
<dbReference type="GO" id="GO:0004553">
    <property type="term" value="F:hydrolase activity, hydrolyzing O-glycosyl compounds"/>
    <property type="evidence" value="ECO:0007669"/>
    <property type="project" value="InterPro"/>
</dbReference>
<dbReference type="GO" id="GO:0005978">
    <property type="term" value="P:glycogen biosynthetic process"/>
    <property type="evidence" value="ECO:0007669"/>
    <property type="project" value="UniProtKB-UniRule"/>
</dbReference>
<dbReference type="InterPro" id="IPR014756">
    <property type="entry name" value="Ig_E-set"/>
</dbReference>
<comment type="function">
    <text evidence="2 10">Catalyzes the formation of the alpha-1,6-glucosidic linkages in glycogen by scission of a 1,4-alpha-linked oligosaccharide from growing alpha-1,4-glucan chains and the subsequent attachment of the oligosaccharide to the alpha-1,6 position.</text>
</comment>
<protein>
    <recommendedName>
        <fullName evidence="10">1,4-alpha-glucan branching enzyme GlgB</fullName>
        <ecNumber evidence="10">2.4.1.18</ecNumber>
    </recommendedName>
    <alternativeName>
        <fullName evidence="10">1,4-alpha-D-glucan:1,4-alpha-D-glucan 6-glucosyl-transferase</fullName>
    </alternativeName>
    <alternativeName>
        <fullName evidence="10">Alpha-(1-&gt;4)-glucan branching enzyme</fullName>
    </alternativeName>
    <alternativeName>
        <fullName evidence="10">Glycogen branching enzyme</fullName>
        <shortName evidence="10">BE</shortName>
    </alternativeName>
</protein>
<feature type="domain" description="Glycosyl hydrolase family 13 catalytic" evidence="12">
    <location>
        <begin position="257"/>
        <end position="595"/>
    </location>
</feature>
<dbReference type="EMBL" id="CP047476">
    <property type="protein sequence ID" value="QIA65922.1"/>
    <property type="molecule type" value="Genomic_DNA"/>
</dbReference>
<dbReference type="NCBIfam" id="NF003811">
    <property type="entry name" value="PRK05402.1"/>
    <property type="match status" value="1"/>
</dbReference>
<comment type="similarity">
    <text evidence="4 10">Belongs to the glycosyl hydrolase 13 family. GlgB subfamily.</text>
</comment>